<keyword evidence="1" id="KW-0328">Glycosyltransferase</keyword>
<keyword evidence="2" id="KW-0808">Transferase</keyword>
<dbReference type="Pfam" id="PF13439">
    <property type="entry name" value="Glyco_transf_4"/>
    <property type="match status" value="1"/>
</dbReference>
<dbReference type="SUPFAM" id="SSF53756">
    <property type="entry name" value="UDP-Glycosyltransferase/glycogen phosphorylase"/>
    <property type="match status" value="1"/>
</dbReference>
<dbReference type="PANTHER" id="PTHR12526">
    <property type="entry name" value="GLYCOSYLTRANSFERASE"/>
    <property type="match status" value="1"/>
</dbReference>
<organism evidence="4 5">
    <name type="scientific">Hymenobacter artigasi</name>
    <dbReference type="NCBI Taxonomy" id="2719616"/>
    <lineage>
        <taxon>Bacteria</taxon>
        <taxon>Pseudomonadati</taxon>
        <taxon>Bacteroidota</taxon>
        <taxon>Cytophagia</taxon>
        <taxon>Cytophagales</taxon>
        <taxon>Hymenobacteraceae</taxon>
        <taxon>Hymenobacter</taxon>
    </lineage>
</organism>
<dbReference type="CDD" id="cd03811">
    <property type="entry name" value="GT4_GT28_WabH-like"/>
    <property type="match status" value="1"/>
</dbReference>
<protein>
    <submittedName>
        <fullName evidence="4">Glycosyltransferase involved in cell wall biosynthesis</fullName>
    </submittedName>
</protein>
<evidence type="ECO:0000256" key="2">
    <source>
        <dbReference type="ARBA" id="ARBA00022679"/>
    </source>
</evidence>
<keyword evidence="5" id="KW-1185">Reference proteome</keyword>
<evidence type="ECO:0000313" key="4">
    <source>
        <dbReference type="EMBL" id="NKI91480.1"/>
    </source>
</evidence>
<feature type="domain" description="Glycosyltransferase subfamily 4-like N-terminal" evidence="3">
    <location>
        <begin position="18"/>
        <end position="185"/>
    </location>
</feature>
<evidence type="ECO:0000259" key="3">
    <source>
        <dbReference type="Pfam" id="PF13439"/>
    </source>
</evidence>
<comment type="caution">
    <text evidence="4">The sequence shown here is derived from an EMBL/GenBank/DDBJ whole genome shotgun (WGS) entry which is preliminary data.</text>
</comment>
<dbReference type="Proteomes" id="UP000717634">
    <property type="component" value="Unassembled WGS sequence"/>
</dbReference>
<dbReference type="PANTHER" id="PTHR12526:SF510">
    <property type="entry name" value="D-INOSITOL 3-PHOSPHATE GLYCOSYLTRANSFERASE"/>
    <property type="match status" value="1"/>
</dbReference>
<sequence length="424" mass="45921">MRTQHPKNILMLIPQLTFGGAERVFHDHGREFARAGHTVTECVFDSQGRIDFPTHNQLIGLDVPAAGASPLSKARIWQQRVQRLRQLKRELQIDVCISHLEGADYLNLLSKGKEQVILCVHNSKRHDPGYAGASGWLRRRMLMPVLYRRADGVVAVSRDLRQELIDYLGLPTGLVRTINNFVELEAVRTQAAVSLPPAEAALFAHGPVLVVAGRLSLEKNQPALLPVLMGLLQTRPAAGRLLLLGDGPLRPALVAASIQQGLRVWDGPAQEGAPPPNPALYDVILLGFRPNPFPYIAQAAVNVLPSLTEGFPMAICEALACGVPVASADCPTGPREILAPATPATQRASGPEWAEFGLLLPLLKSGASQDAGVAAWVAALSELLYNPARRAHYVAQSLLRSEAFGPEPVLAQWEVLIQLPTTRS</sequence>
<dbReference type="EMBL" id="JAAVTK010000017">
    <property type="protein sequence ID" value="NKI91480.1"/>
    <property type="molecule type" value="Genomic_DNA"/>
</dbReference>
<name>A0ABX1HNT3_9BACT</name>
<dbReference type="Gene3D" id="3.40.50.2000">
    <property type="entry name" value="Glycogen Phosphorylase B"/>
    <property type="match status" value="2"/>
</dbReference>
<proteinExistence type="predicted"/>
<evidence type="ECO:0000313" key="5">
    <source>
        <dbReference type="Proteomes" id="UP000717634"/>
    </source>
</evidence>
<evidence type="ECO:0000256" key="1">
    <source>
        <dbReference type="ARBA" id="ARBA00022676"/>
    </source>
</evidence>
<dbReference type="RefSeq" id="WP_168675044.1">
    <property type="nucleotide sequence ID" value="NZ_JAAVTK010000017.1"/>
</dbReference>
<gene>
    <name evidence="4" type="ORF">HBN54_004099</name>
</gene>
<dbReference type="Pfam" id="PF13692">
    <property type="entry name" value="Glyco_trans_1_4"/>
    <property type="match status" value="1"/>
</dbReference>
<dbReference type="InterPro" id="IPR028098">
    <property type="entry name" value="Glyco_trans_4-like_N"/>
</dbReference>
<reference evidence="4 5" key="1">
    <citation type="submission" date="2020-03" db="EMBL/GenBank/DDBJ databases">
        <title>Genomic Encyclopedia of Type Strains, Phase IV (KMG-V): Genome sequencing to study the core and pangenomes of soil and plant-associated prokaryotes.</title>
        <authorList>
            <person name="Whitman W."/>
        </authorList>
    </citation>
    <scope>NUCLEOTIDE SEQUENCE [LARGE SCALE GENOMIC DNA]</scope>
    <source>
        <strain evidence="4 5">1B</strain>
    </source>
</reference>
<accession>A0ABX1HNT3</accession>